<evidence type="ECO:0000313" key="1">
    <source>
        <dbReference type="EMBL" id="RKN55312.1"/>
    </source>
</evidence>
<sequence>MSSGQDQAILAVHVRGIDGMCVGCRVWWSRLAPYPCWQVDWATSRQARTITTRFLEGVR</sequence>
<keyword evidence="2" id="KW-1185">Reference proteome</keyword>
<protein>
    <submittedName>
        <fullName evidence="1">Uncharacterized protein</fullName>
    </submittedName>
</protein>
<dbReference type="AlphaFoldDB" id="A0A3B0A3Y7"/>
<dbReference type="OrthoDB" id="3402386at2"/>
<name>A0A3B0A3Y7_9ACTN</name>
<comment type="caution">
    <text evidence="1">The sequence shown here is derived from an EMBL/GenBank/DDBJ whole genome shotgun (WGS) entry which is preliminary data.</text>
</comment>
<accession>A0A3B0A3Y7</accession>
<evidence type="ECO:0000313" key="2">
    <source>
        <dbReference type="Proteomes" id="UP000279968"/>
    </source>
</evidence>
<dbReference type="RefSeq" id="WP_120779500.1">
    <property type="nucleotide sequence ID" value="NZ_JBHLUP010000002.1"/>
</dbReference>
<dbReference type="Proteomes" id="UP000279968">
    <property type="component" value="Unassembled WGS sequence"/>
</dbReference>
<gene>
    <name evidence="1" type="ORF">D7193_11505</name>
</gene>
<organism evidence="1 2">
    <name type="scientific">Micromonospora costi</name>
    <dbReference type="NCBI Taxonomy" id="1530042"/>
    <lineage>
        <taxon>Bacteria</taxon>
        <taxon>Bacillati</taxon>
        <taxon>Actinomycetota</taxon>
        <taxon>Actinomycetes</taxon>
        <taxon>Micromonosporales</taxon>
        <taxon>Micromonosporaceae</taxon>
        <taxon>Micromonospora</taxon>
    </lineage>
</organism>
<proteinExistence type="predicted"/>
<dbReference type="EMBL" id="RBAN01000002">
    <property type="protein sequence ID" value="RKN55312.1"/>
    <property type="molecule type" value="Genomic_DNA"/>
</dbReference>
<reference evidence="1 2" key="1">
    <citation type="journal article" date="2015" name="Int. J. Syst. Evol. Microbiol.">
        <title>Micromonospora costi sp. nov., isolated from a leaf of Costus speciosus.</title>
        <authorList>
            <person name="Thawai C."/>
        </authorList>
    </citation>
    <scope>NUCLEOTIDE SEQUENCE [LARGE SCALE GENOMIC DNA]</scope>
    <source>
        <strain evidence="1 2">CS1-12</strain>
    </source>
</reference>